<comment type="catalytic activity">
    <reaction evidence="5">
        <text>5-hydroxymethyl-dUMP + H2O = 5-hydroxymethyluracil + 2-deoxy-D-ribose 5-phosphate</text>
        <dbReference type="Rhea" id="RHEA:77099"/>
        <dbReference type="ChEBI" id="CHEBI:15377"/>
        <dbReference type="ChEBI" id="CHEBI:16964"/>
        <dbReference type="ChEBI" id="CHEBI:62877"/>
        <dbReference type="ChEBI" id="CHEBI:90409"/>
    </reaction>
    <physiologicalReaction direction="left-to-right" evidence="5">
        <dbReference type="Rhea" id="RHEA:77100"/>
    </physiologicalReaction>
</comment>
<dbReference type="EMBL" id="CAHIKZ030001236">
    <property type="protein sequence ID" value="CAE1257266.1"/>
    <property type="molecule type" value="Genomic_DNA"/>
</dbReference>
<comment type="caution">
    <text evidence="6">Lacks conserved residue(s) required for the propagation of feature annotation.</text>
</comment>
<organism evidence="7 8">
    <name type="scientific">Acanthosepion pharaonis</name>
    <name type="common">Pharaoh cuttlefish</name>
    <name type="synonym">Sepia pharaonis</name>
    <dbReference type="NCBI Taxonomy" id="158019"/>
    <lineage>
        <taxon>Eukaryota</taxon>
        <taxon>Metazoa</taxon>
        <taxon>Spiralia</taxon>
        <taxon>Lophotrochozoa</taxon>
        <taxon>Mollusca</taxon>
        <taxon>Cephalopoda</taxon>
        <taxon>Coleoidea</taxon>
        <taxon>Decapodiformes</taxon>
        <taxon>Sepiida</taxon>
        <taxon>Sepiina</taxon>
        <taxon>Sepiidae</taxon>
        <taxon>Acanthosepion</taxon>
    </lineage>
</organism>
<dbReference type="Proteomes" id="UP000597762">
    <property type="component" value="Unassembled WGS sequence"/>
</dbReference>
<dbReference type="EC" id="3.2.2.-" evidence="6"/>
<dbReference type="InterPro" id="IPR007710">
    <property type="entry name" value="Nucleoside_deoxyribTrfase"/>
</dbReference>
<comment type="subunit">
    <text evidence="1 6">Monomer and homodimer.</text>
</comment>
<dbReference type="HAMAP" id="MF_03036">
    <property type="entry name" value="Nuc_phosphate_hydrolase"/>
    <property type="match status" value="1"/>
</dbReference>
<keyword evidence="4 6" id="KW-0326">Glycosidase</keyword>
<dbReference type="GO" id="GO:0009117">
    <property type="term" value="P:nucleotide metabolic process"/>
    <property type="evidence" value="ECO:0007669"/>
    <property type="project" value="UniProtKB-KW"/>
</dbReference>
<dbReference type="GO" id="GO:0005634">
    <property type="term" value="C:nucleus"/>
    <property type="evidence" value="ECO:0007669"/>
    <property type="project" value="UniProtKB-SubCell"/>
</dbReference>
<comment type="subcellular location">
    <subcellularLocation>
        <location evidence="6">Cytoplasm</location>
    </subcellularLocation>
    <subcellularLocation>
        <location evidence="6">Nucleus</location>
    </subcellularLocation>
</comment>
<keyword evidence="3 6" id="KW-0546">Nucleotide metabolism</keyword>
<evidence type="ECO:0000256" key="6">
    <source>
        <dbReference type="HAMAP-Rule" id="MF_03036"/>
    </source>
</evidence>
<name>A0A812C955_ACAPH</name>
<dbReference type="InterPro" id="IPR051239">
    <property type="entry name" value="2'-dNMP_N-hydrolase"/>
</dbReference>
<dbReference type="OrthoDB" id="18087at2759"/>
<gene>
    <name evidence="7" type="ORF">SPHA_30703</name>
</gene>
<comment type="function">
    <text evidence="6">Catalyzes the cleavage of the N-glycosidic bond of deoxyribonucleoside 5'-monophosphates to yield deoxyribose 5-phosphate and a purine or pyrimidine base.</text>
</comment>
<comment type="catalytic activity">
    <reaction evidence="6">
        <text>a purine 2'-deoxyribonucleoside 5'-phosphate + H2O = a purine nucleobase + 2-deoxy-D-ribose 5-phosphate</text>
        <dbReference type="Rhea" id="RHEA:51132"/>
        <dbReference type="ChEBI" id="CHEBI:15377"/>
        <dbReference type="ChEBI" id="CHEBI:26386"/>
        <dbReference type="ChEBI" id="CHEBI:62877"/>
        <dbReference type="ChEBI" id="CHEBI:142198"/>
    </reaction>
</comment>
<dbReference type="GO" id="GO:0070694">
    <property type="term" value="F:5-hydroxymethyl-dUMP N-hydrolase activity"/>
    <property type="evidence" value="ECO:0007669"/>
    <property type="project" value="InterPro"/>
</dbReference>
<protein>
    <recommendedName>
        <fullName evidence="6">Putative 2'-deoxynucleoside 5'-phosphate N-hydrolase 1</fullName>
        <ecNumber evidence="6">3.2.2.-</ecNumber>
    </recommendedName>
</protein>
<proteinExistence type="inferred from homology"/>
<comment type="caution">
    <text evidence="7">The sequence shown here is derived from an EMBL/GenBank/DDBJ whole genome shotgun (WGS) entry which is preliminary data.</text>
</comment>
<comment type="catalytic activity">
    <reaction evidence="6">
        <text>a pyrimidine 2'-deoxyribonucleoside 5'-phosphate + H2O = a pyrimidine nucleobase + 2-deoxy-D-ribose 5-phosphate</text>
        <dbReference type="Rhea" id="RHEA:57852"/>
        <dbReference type="ChEBI" id="CHEBI:15377"/>
        <dbReference type="ChEBI" id="CHEBI:26432"/>
        <dbReference type="ChEBI" id="CHEBI:62877"/>
        <dbReference type="ChEBI" id="CHEBI:142209"/>
    </reaction>
</comment>
<feature type="binding site" description="in other chain" evidence="6">
    <location>
        <position position="162"/>
    </location>
    <ligand>
        <name>substrate</name>
        <note>ligand shared between homodimeric partners</note>
    </ligand>
</feature>
<keyword evidence="2 6" id="KW-0378">Hydrolase</keyword>
<evidence type="ECO:0000256" key="5">
    <source>
        <dbReference type="ARBA" id="ARBA00047460"/>
    </source>
</evidence>
<dbReference type="Gene3D" id="3.40.50.450">
    <property type="match status" value="1"/>
</dbReference>
<accession>A0A812C955</accession>
<dbReference type="InterPro" id="IPR028607">
    <property type="entry name" value="DNPH1"/>
</dbReference>
<keyword evidence="6" id="KW-0539">Nucleus</keyword>
<evidence type="ECO:0000313" key="8">
    <source>
        <dbReference type="Proteomes" id="UP000597762"/>
    </source>
</evidence>
<evidence type="ECO:0000256" key="4">
    <source>
        <dbReference type="ARBA" id="ARBA00023295"/>
    </source>
</evidence>
<reference evidence="7" key="1">
    <citation type="submission" date="2021-01" db="EMBL/GenBank/DDBJ databases">
        <authorList>
            <person name="Li R."/>
            <person name="Bekaert M."/>
        </authorList>
    </citation>
    <scope>NUCLEOTIDE SEQUENCE</scope>
    <source>
        <strain evidence="7">Farmed</strain>
    </source>
</reference>
<keyword evidence="6" id="KW-0963">Cytoplasm</keyword>
<evidence type="ECO:0000313" key="7">
    <source>
        <dbReference type="EMBL" id="CAE1257266.1"/>
    </source>
</evidence>
<dbReference type="GO" id="GO:0009116">
    <property type="term" value="P:nucleoside metabolic process"/>
    <property type="evidence" value="ECO:0007669"/>
    <property type="project" value="UniProtKB-UniRule"/>
</dbReference>
<dbReference type="Pfam" id="PF05014">
    <property type="entry name" value="Nuc_deoxyrib_tr"/>
    <property type="match status" value="1"/>
</dbReference>
<evidence type="ECO:0000256" key="1">
    <source>
        <dbReference type="ARBA" id="ARBA00011407"/>
    </source>
</evidence>
<comment type="similarity">
    <text evidence="6">Belongs to the 2'-deoxynucleoside 5'-phosphate N-hydrolase 1 family.</text>
</comment>
<dbReference type="AlphaFoldDB" id="A0A812C955"/>
<evidence type="ECO:0000256" key="2">
    <source>
        <dbReference type="ARBA" id="ARBA00022801"/>
    </source>
</evidence>
<keyword evidence="8" id="KW-1185">Reference proteome</keyword>
<dbReference type="PANTHER" id="PTHR15364">
    <property type="entry name" value="2'-DEOXYNUCLEOSIDE 5'-PHOSPHATE N-HYDROLASE 1"/>
    <property type="match status" value="1"/>
</dbReference>
<dbReference type="SUPFAM" id="SSF52309">
    <property type="entry name" value="N-(deoxy)ribosyltransferase-like"/>
    <property type="match status" value="1"/>
</dbReference>
<dbReference type="GO" id="GO:0005737">
    <property type="term" value="C:cytoplasm"/>
    <property type="evidence" value="ECO:0007669"/>
    <property type="project" value="UniProtKB-SubCell"/>
</dbReference>
<evidence type="ECO:0000256" key="3">
    <source>
        <dbReference type="ARBA" id="ARBA00023080"/>
    </source>
</evidence>
<sequence length="222" mass="25052">MAQLKYTPPRQSSPTIHVPRQLQDCEFIFVRNDARPLLSGHRSRTNDLCRLTIHRSQIKTRFPSSTTDHLRLSSFFAIANSLPLCPLLYGRLTLTPLGLLQQVHQKYGHVFTEDTVGAKGNEITADAGLTDKEIHDRDMNWLLECDAVIAEVTQPSLGVGYEIGRSIAMGKKILCLYRSEPKDIKYLSAMITGAKDNTQVFVETYQLDKVADILKNFFSQIN</sequence>
<feature type="binding site" evidence="6">
    <location>
        <begin position="188"/>
        <end position="190"/>
    </location>
    <ligand>
        <name>substrate</name>
        <note>ligand shared between homodimeric partners</note>
    </ligand>
</feature>
<dbReference type="GO" id="GO:0009159">
    <property type="term" value="P:deoxyribonucleoside monophosphate catabolic process"/>
    <property type="evidence" value="ECO:0007669"/>
    <property type="project" value="InterPro"/>
</dbReference>
<dbReference type="PANTHER" id="PTHR15364:SF0">
    <property type="entry name" value="2'-DEOXYNUCLEOSIDE 5'-PHOSPHATE N-HYDROLASE 1"/>
    <property type="match status" value="1"/>
</dbReference>